<keyword evidence="3" id="KW-1185">Reference proteome</keyword>
<feature type="region of interest" description="Disordered" evidence="1">
    <location>
        <begin position="91"/>
        <end position="157"/>
    </location>
</feature>
<organism evidence="2 3">
    <name type="scientific">Phytophthora oleae</name>
    <dbReference type="NCBI Taxonomy" id="2107226"/>
    <lineage>
        <taxon>Eukaryota</taxon>
        <taxon>Sar</taxon>
        <taxon>Stramenopiles</taxon>
        <taxon>Oomycota</taxon>
        <taxon>Peronosporomycetes</taxon>
        <taxon>Peronosporales</taxon>
        <taxon>Peronosporaceae</taxon>
        <taxon>Phytophthora</taxon>
    </lineage>
</organism>
<evidence type="ECO:0000313" key="3">
    <source>
        <dbReference type="Proteomes" id="UP001632037"/>
    </source>
</evidence>
<proteinExistence type="predicted"/>
<accession>A0ABD3FYM7</accession>
<dbReference type="Proteomes" id="UP001632037">
    <property type="component" value="Unassembled WGS sequence"/>
</dbReference>
<comment type="caution">
    <text evidence="2">The sequence shown here is derived from an EMBL/GenBank/DDBJ whole genome shotgun (WGS) entry which is preliminary data.</text>
</comment>
<gene>
    <name evidence="2" type="ORF">V7S43_002560</name>
</gene>
<evidence type="ECO:0008006" key="4">
    <source>
        <dbReference type="Google" id="ProtNLM"/>
    </source>
</evidence>
<protein>
    <recommendedName>
        <fullName evidence="4">Myb/SANT-like domain-containing protein</fullName>
    </recommendedName>
</protein>
<evidence type="ECO:0000313" key="2">
    <source>
        <dbReference type="EMBL" id="KAL3671893.1"/>
    </source>
</evidence>
<name>A0ABD3FYM7_9STRA</name>
<dbReference type="AlphaFoldDB" id="A0ABD3FYM7"/>
<dbReference type="EMBL" id="JBIMZQ010000004">
    <property type="protein sequence ID" value="KAL3671893.1"/>
    <property type="molecule type" value="Genomic_DNA"/>
</dbReference>
<evidence type="ECO:0000256" key="1">
    <source>
        <dbReference type="SAM" id="MobiDB-lite"/>
    </source>
</evidence>
<sequence length="157" mass="17837">MKERFRGSKNSVQLKSSWTMLASEVSRLSDITVKSTQCKSKIKYMQKQYTEYRVAQSDTGNRTDAPLREPPCYATMCDVWGDASGMQTDAFYSSDERRRRADYGSQQGSELVEAGALSDQVADEKTHWNWRRQRKDKQVPIKGRVGVARDPQSAASL</sequence>
<reference evidence="2 3" key="1">
    <citation type="submission" date="2024-09" db="EMBL/GenBank/DDBJ databases">
        <title>Genome sequencing and assembly of Phytophthora oleae, isolate VK10A, causative agent of rot of olive drupes.</title>
        <authorList>
            <person name="Conti Taguali S."/>
            <person name="Riolo M."/>
            <person name="La Spada F."/>
            <person name="Cacciola S.O."/>
            <person name="Dionisio G."/>
        </authorList>
    </citation>
    <scope>NUCLEOTIDE SEQUENCE [LARGE SCALE GENOMIC DNA]</scope>
    <source>
        <strain evidence="2 3">VK10A</strain>
    </source>
</reference>